<gene>
    <name evidence="3" type="primary">ppan</name>
    <name evidence="3" type="ORF">Bhyg_09491</name>
</gene>
<evidence type="ECO:0000256" key="1">
    <source>
        <dbReference type="SAM" id="MobiDB-lite"/>
    </source>
</evidence>
<evidence type="ECO:0000313" key="4">
    <source>
        <dbReference type="Proteomes" id="UP001151699"/>
    </source>
</evidence>
<proteinExistence type="predicted"/>
<evidence type="ECO:0000259" key="2">
    <source>
        <dbReference type="PROSITE" id="PS50833"/>
    </source>
</evidence>
<dbReference type="InterPro" id="IPR045112">
    <property type="entry name" value="PPAN-like"/>
</dbReference>
<feature type="domain" description="Brix" evidence="2">
    <location>
        <begin position="27"/>
        <end position="287"/>
    </location>
</feature>
<dbReference type="AlphaFoldDB" id="A0A9Q0N7D8"/>
<dbReference type="OrthoDB" id="10261452at2759"/>
<dbReference type="Pfam" id="PF04427">
    <property type="entry name" value="Brix"/>
    <property type="match status" value="1"/>
</dbReference>
<dbReference type="PANTHER" id="PTHR12661:SF5">
    <property type="entry name" value="SUPPRESSOR OF SWI4 1 HOMOLOG"/>
    <property type="match status" value="1"/>
</dbReference>
<organism evidence="3 4">
    <name type="scientific">Pseudolycoriella hygida</name>
    <dbReference type="NCBI Taxonomy" id="35572"/>
    <lineage>
        <taxon>Eukaryota</taxon>
        <taxon>Metazoa</taxon>
        <taxon>Ecdysozoa</taxon>
        <taxon>Arthropoda</taxon>
        <taxon>Hexapoda</taxon>
        <taxon>Insecta</taxon>
        <taxon>Pterygota</taxon>
        <taxon>Neoptera</taxon>
        <taxon>Endopterygota</taxon>
        <taxon>Diptera</taxon>
        <taxon>Nematocera</taxon>
        <taxon>Sciaroidea</taxon>
        <taxon>Sciaridae</taxon>
        <taxon>Pseudolycoriella</taxon>
    </lineage>
</organism>
<dbReference type="GO" id="GO:0006364">
    <property type="term" value="P:rRNA processing"/>
    <property type="evidence" value="ECO:0007669"/>
    <property type="project" value="InterPro"/>
</dbReference>
<dbReference type="GO" id="GO:0019843">
    <property type="term" value="F:rRNA binding"/>
    <property type="evidence" value="ECO:0007669"/>
    <property type="project" value="InterPro"/>
</dbReference>
<dbReference type="Proteomes" id="UP001151699">
    <property type="component" value="Chromosome B"/>
</dbReference>
<feature type="compositionally biased region" description="Basic and acidic residues" evidence="1">
    <location>
        <begin position="327"/>
        <end position="338"/>
    </location>
</feature>
<sequence length="444" mass="50806">MGKRKGRSLRKNRAPLDVEPNEVVTAPHSFVLHRGLPCLYMSDLTRDFRRMMEPFTASSLKERKNNKIKDFVSLSGVFHVSHMCVFNKTKNQLSFKVSRLPRGPTLTFKVHQFTLAKDVIASTRRQFVDEESFRHAPLIIQNNFTGEGKHLKLMASTFQNMFPTINLATVQLSNIKRCVLISYNPVTQLLDWRHFSVTVAPIGLSRGIKKVVVGKVPNLAKCEDIADFLTSVATDSEYEDDDEGHVVLPQTLKSRGNVENNKSAIKLHEIGPRLTVELIKIEDGLFTGEILYHKQVVKTEEELAEIKAQREEKRRLKLERKKIQSENVKRKLNDKQKSEPQGSEEEVRTDEDDDAAYYKEEVGEEPDEELFTMGNTSRKRGYVPKFLHNKDAKRKKFNEDKSKKGGNKKTGKEKFTKFKKAEGYNRCEEFWQEGDADLNGGAGT</sequence>
<feature type="compositionally biased region" description="Acidic residues" evidence="1">
    <location>
        <begin position="342"/>
        <end position="355"/>
    </location>
</feature>
<dbReference type="GO" id="GO:0000027">
    <property type="term" value="P:ribosomal large subunit assembly"/>
    <property type="evidence" value="ECO:0007669"/>
    <property type="project" value="TreeGrafter"/>
</dbReference>
<feature type="region of interest" description="Disordered" evidence="1">
    <location>
        <begin position="327"/>
        <end position="414"/>
    </location>
</feature>
<dbReference type="PANTHER" id="PTHR12661">
    <property type="entry name" value="PETER PAN-RELATED"/>
    <property type="match status" value="1"/>
</dbReference>
<dbReference type="GO" id="GO:0030687">
    <property type="term" value="C:preribosome, large subunit precursor"/>
    <property type="evidence" value="ECO:0007669"/>
    <property type="project" value="TreeGrafter"/>
</dbReference>
<dbReference type="PROSITE" id="PS50833">
    <property type="entry name" value="BRIX"/>
    <property type="match status" value="1"/>
</dbReference>
<evidence type="ECO:0000313" key="3">
    <source>
        <dbReference type="EMBL" id="KAJ6644522.1"/>
    </source>
</evidence>
<comment type="caution">
    <text evidence="3">The sequence shown here is derived from an EMBL/GenBank/DDBJ whole genome shotgun (WGS) entry which is preliminary data.</text>
</comment>
<dbReference type="EMBL" id="WJQU01000002">
    <property type="protein sequence ID" value="KAJ6644522.1"/>
    <property type="molecule type" value="Genomic_DNA"/>
</dbReference>
<dbReference type="InterPro" id="IPR007109">
    <property type="entry name" value="Brix"/>
</dbReference>
<dbReference type="SUPFAM" id="SSF52954">
    <property type="entry name" value="Class II aaRS ABD-related"/>
    <property type="match status" value="1"/>
</dbReference>
<reference evidence="3" key="1">
    <citation type="submission" date="2022-07" db="EMBL/GenBank/DDBJ databases">
        <authorList>
            <person name="Trinca V."/>
            <person name="Uliana J.V.C."/>
            <person name="Torres T.T."/>
            <person name="Ward R.J."/>
            <person name="Monesi N."/>
        </authorList>
    </citation>
    <scope>NUCLEOTIDE SEQUENCE</scope>
    <source>
        <strain evidence="3">HSMRA1968</strain>
        <tissue evidence="3">Whole embryos</tissue>
    </source>
</reference>
<protein>
    <submittedName>
        <fullName evidence="3">Protein Peter pan</fullName>
    </submittedName>
</protein>
<keyword evidence="4" id="KW-1185">Reference proteome</keyword>
<dbReference type="SMART" id="SM00879">
    <property type="entry name" value="Brix"/>
    <property type="match status" value="1"/>
</dbReference>
<name>A0A9Q0N7D8_9DIPT</name>
<accession>A0A9Q0N7D8</accession>